<evidence type="ECO:0000256" key="1">
    <source>
        <dbReference type="SAM" id="MobiDB-lite"/>
    </source>
</evidence>
<evidence type="ECO:0000313" key="2">
    <source>
        <dbReference type="EMBL" id="STC68607.1"/>
    </source>
</evidence>
<reference evidence="2 3" key="1">
    <citation type="submission" date="2018-06" db="EMBL/GenBank/DDBJ databases">
        <authorList>
            <consortium name="Pathogen Informatics"/>
            <person name="Doyle S."/>
        </authorList>
    </citation>
    <scope>NUCLEOTIDE SEQUENCE [LARGE SCALE GENOMIC DNA]</scope>
    <source>
        <strain evidence="2 3">NCTC11862</strain>
    </source>
</reference>
<dbReference type="Proteomes" id="UP000254467">
    <property type="component" value="Unassembled WGS sequence"/>
</dbReference>
<keyword evidence="2" id="KW-0378">Hydrolase</keyword>
<dbReference type="Gene3D" id="2.30.110.10">
    <property type="entry name" value="Electron Transport, Fmn-binding Protein, Chain A"/>
    <property type="match status" value="1"/>
</dbReference>
<dbReference type="PANTHER" id="PTHR35802">
    <property type="entry name" value="PROTEASE SYNTHASE AND SPORULATION PROTEIN PAI 2"/>
    <property type="match status" value="1"/>
</dbReference>
<accession>A0A376CK82</accession>
<dbReference type="EMBL" id="UFXQ01000001">
    <property type="protein sequence ID" value="STC68607.1"/>
    <property type="molecule type" value="Genomic_DNA"/>
</dbReference>
<dbReference type="GO" id="GO:0006508">
    <property type="term" value="P:proteolysis"/>
    <property type="evidence" value="ECO:0007669"/>
    <property type="project" value="UniProtKB-KW"/>
</dbReference>
<keyword evidence="2" id="KW-0645">Protease</keyword>
<gene>
    <name evidence="2" type="primary">paiB</name>
    <name evidence="2" type="ORF">NCTC11862_00366</name>
</gene>
<evidence type="ECO:0000313" key="3">
    <source>
        <dbReference type="Proteomes" id="UP000254467"/>
    </source>
</evidence>
<dbReference type="SUPFAM" id="SSF50475">
    <property type="entry name" value="FMN-binding split barrel"/>
    <property type="match status" value="1"/>
</dbReference>
<name>A0A376CK82_9CORY</name>
<feature type="region of interest" description="Disordered" evidence="1">
    <location>
        <begin position="209"/>
        <end position="244"/>
    </location>
</feature>
<dbReference type="AlphaFoldDB" id="A0A376CK82"/>
<protein>
    <submittedName>
        <fullName evidence="2">Protease synthase and sporulation protein PAI 2</fullName>
    </submittedName>
</protein>
<proteinExistence type="predicted"/>
<organism evidence="2 3">
    <name type="scientific">Corynebacterium pilosum</name>
    <dbReference type="NCBI Taxonomy" id="35756"/>
    <lineage>
        <taxon>Bacteria</taxon>
        <taxon>Bacillati</taxon>
        <taxon>Actinomycetota</taxon>
        <taxon>Actinomycetes</taxon>
        <taxon>Mycobacteriales</taxon>
        <taxon>Corynebacteriaceae</taxon>
        <taxon>Corynebacterium</taxon>
    </lineage>
</organism>
<keyword evidence="3" id="KW-1185">Reference proteome</keyword>
<dbReference type="InterPro" id="IPR012349">
    <property type="entry name" value="Split_barrel_FMN-bd"/>
</dbReference>
<sequence>MYVTNAYRMDRKDALMLADQVGMGQFITTNDHAGIEATLLPFVLKREGDRVVVETHFSRVNTQWEDEDVLIVVQGPTTYISGVDLPPEPADARVPRVPSVDYLTVHMKGRMRHRQGDVAFSTAHLDELVEKFDDQWRVETHSDPRLVEDILPALVAVEIEVEEVVGKWKLHQGLAPDEIEYTIAKLRDRGTPDALAVADEMETRALPWARARAERDRQTAQLPVPKPSRPRPPRVYKYEREGRA</sequence>
<dbReference type="GO" id="GO:0008233">
    <property type="term" value="F:peptidase activity"/>
    <property type="evidence" value="ECO:0007669"/>
    <property type="project" value="UniProtKB-KW"/>
</dbReference>
<dbReference type="InterPro" id="IPR007396">
    <property type="entry name" value="TR_PAI2-type"/>
</dbReference>
<dbReference type="PANTHER" id="PTHR35802:SF1">
    <property type="entry name" value="PROTEASE SYNTHASE AND SPORULATION PROTEIN PAI 2"/>
    <property type="match status" value="1"/>
</dbReference>
<dbReference type="RefSeq" id="WP_018582109.1">
    <property type="nucleotide sequence ID" value="NZ_LDYD01000007.1"/>
</dbReference>
<dbReference type="OrthoDB" id="9794948at2"/>
<dbReference type="Pfam" id="PF04299">
    <property type="entry name" value="FMN_bind_2"/>
    <property type="match status" value="1"/>
</dbReference>
<dbReference type="STRING" id="35756.GCA_001044155_01911"/>